<keyword evidence="7" id="KW-0697">Rotamase</keyword>
<dbReference type="SUPFAM" id="SSF51445">
    <property type="entry name" value="(Trans)glycosidases"/>
    <property type="match status" value="1"/>
</dbReference>
<dbReference type="PANTHER" id="PTHR35923">
    <property type="entry name" value="MAJOR EXTRACELLULAR ENDOGLUCANASE"/>
    <property type="match status" value="1"/>
</dbReference>
<dbReference type="EMBL" id="CAXAMM010006091">
    <property type="protein sequence ID" value="CAK9009812.1"/>
    <property type="molecule type" value="Genomic_DNA"/>
</dbReference>
<keyword evidence="4" id="KW-0119">Carbohydrate metabolism</keyword>
<dbReference type="PROSITE" id="PS01096">
    <property type="entry name" value="PPIC_PPIASE_1"/>
    <property type="match status" value="1"/>
</dbReference>
<dbReference type="PANTHER" id="PTHR35923:SF2">
    <property type="entry name" value="ENDOGLUCANASE"/>
    <property type="match status" value="1"/>
</dbReference>
<dbReference type="InterPro" id="IPR023058">
    <property type="entry name" value="PPIase_PpiC_CS"/>
</dbReference>
<dbReference type="InterPro" id="IPR001547">
    <property type="entry name" value="Glyco_hydro_5"/>
</dbReference>
<keyword evidence="3" id="KW-0136">Cellulose degradation</keyword>
<comment type="caution">
    <text evidence="10">The sequence shown here is derived from an EMBL/GenBank/DDBJ whole genome shotgun (WGS) entry which is preliminary data.</text>
</comment>
<sequence length="829" mass="91967">MQTPAVQKTWVEKVEDHRASLLRLRTQLARLKSSLPGATSVLSDTATAFSGAAAAVEEWSSDDTQLLAAAKTLASLLSRHDDVKDSLRATTARRPMTSKPRSKSTSRDRALPDPVDFSLFTRARWEAERRKGEAMLAGEGDAGVQVYDKELPKPVPKEKACNQVRGRHVLVNNVEKAKKIYLELAVTGTMDRQGFLRHCSSARFASLATERSECPTGAAGGDLGWLSKEEKPSRLQEVAFVTPRSEMLISKHFGNYELCRSIAAMGFTVVRLPFSSGLEQGEKHQCDWTMDIQSGYKEEFSMWFKQILHEYGNPCLVLKGMANVYDRVIDELGAAGVTVVINNHTTVGAWSGGVELNGMWFRNQCEIYTEQSWIDDWVMMAKRYEHQPQVIGYDIRNEVRPTSMMGPSPRWGKTDATYDWSRAAGSCARALMDAAAPGLLVIERIAWPQNSLRAPPSALKMPIEIVSVFPENDVGVVLNQDFFANLGRSTRRGLLRSVFDVVDYVGARALYGEMGQAALETQMDQDFGFCIDEDLCPVWLSELGCSLDSELEWFGKVCKYLERKDVDFAYWPLNVGPKPGSGADDEAYGILTNDWQPRWADPRLQVRRCAKGLGGDKSFAKTSLRMKSGFKDCWPYFQPDVMIEALQNNLCIRIAEVAAGWVVHVGGKLNGVLCSFLDHEQILQVRYGIALGCDTQLLRSSGRATLASAIPLVPALARHGGPLVPWPGEPWSKEMPEARYIWEVLDGIDSDPGKDALTVRCDDLEAVKELCCRQRCGGFALHKGIAYFRLASPEAEQGLLCVEESGCTPEDLWTKCGCGGQPEVNKDIY</sequence>
<evidence type="ECO:0000256" key="1">
    <source>
        <dbReference type="ARBA" id="ARBA00005641"/>
    </source>
</evidence>
<comment type="similarity">
    <text evidence="1">Belongs to the glycosyl hydrolase 5 (cellulase A) family.</text>
</comment>
<keyword evidence="11" id="KW-1185">Reference proteome</keyword>
<dbReference type="Pfam" id="PF00639">
    <property type="entry name" value="Rotamase"/>
    <property type="match status" value="1"/>
</dbReference>
<dbReference type="Gene3D" id="3.20.20.80">
    <property type="entry name" value="Glycosidases"/>
    <property type="match status" value="1"/>
</dbReference>
<reference evidence="10 11" key="1">
    <citation type="submission" date="2024-02" db="EMBL/GenBank/DDBJ databases">
        <authorList>
            <person name="Chen Y."/>
            <person name="Shah S."/>
            <person name="Dougan E. K."/>
            <person name="Thang M."/>
            <person name="Chan C."/>
        </authorList>
    </citation>
    <scope>NUCLEOTIDE SEQUENCE [LARGE SCALE GENOMIC DNA]</scope>
</reference>
<evidence type="ECO:0000259" key="9">
    <source>
        <dbReference type="PROSITE" id="PS50198"/>
    </source>
</evidence>
<evidence type="ECO:0000313" key="10">
    <source>
        <dbReference type="EMBL" id="CAK9009812.1"/>
    </source>
</evidence>
<feature type="domain" description="PpiC" evidence="9">
    <location>
        <begin position="161"/>
        <end position="247"/>
    </location>
</feature>
<evidence type="ECO:0000256" key="5">
    <source>
        <dbReference type="ARBA" id="ARBA00023295"/>
    </source>
</evidence>
<dbReference type="Pfam" id="PF00150">
    <property type="entry name" value="Cellulase"/>
    <property type="match status" value="1"/>
</dbReference>
<keyword evidence="7" id="KW-0413">Isomerase</keyword>
<dbReference type="SUPFAM" id="SSF54534">
    <property type="entry name" value="FKBP-like"/>
    <property type="match status" value="1"/>
</dbReference>
<evidence type="ECO:0000313" key="11">
    <source>
        <dbReference type="Proteomes" id="UP001642464"/>
    </source>
</evidence>
<dbReference type="InterPro" id="IPR017853">
    <property type="entry name" value="GH"/>
</dbReference>
<dbReference type="InterPro" id="IPR000297">
    <property type="entry name" value="PPIase_PpiC"/>
</dbReference>
<proteinExistence type="inferred from homology"/>
<accession>A0ABP0J637</accession>
<evidence type="ECO:0000256" key="4">
    <source>
        <dbReference type="ARBA" id="ARBA00023277"/>
    </source>
</evidence>
<keyword evidence="2" id="KW-0378">Hydrolase</keyword>
<evidence type="ECO:0000256" key="8">
    <source>
        <dbReference type="SAM" id="MobiDB-lite"/>
    </source>
</evidence>
<dbReference type="PROSITE" id="PS50198">
    <property type="entry name" value="PPIC_PPIASE_2"/>
    <property type="match status" value="1"/>
</dbReference>
<evidence type="ECO:0000256" key="2">
    <source>
        <dbReference type="ARBA" id="ARBA00022801"/>
    </source>
</evidence>
<keyword evidence="6" id="KW-0624">Polysaccharide degradation</keyword>
<gene>
    <name evidence="10" type="ORF">SCF082_LOCUS10423</name>
</gene>
<evidence type="ECO:0000256" key="6">
    <source>
        <dbReference type="ARBA" id="ARBA00023326"/>
    </source>
</evidence>
<evidence type="ECO:0000256" key="7">
    <source>
        <dbReference type="PROSITE-ProRule" id="PRU00278"/>
    </source>
</evidence>
<name>A0ABP0J637_9DINO</name>
<organism evidence="10 11">
    <name type="scientific">Durusdinium trenchii</name>
    <dbReference type="NCBI Taxonomy" id="1381693"/>
    <lineage>
        <taxon>Eukaryota</taxon>
        <taxon>Sar</taxon>
        <taxon>Alveolata</taxon>
        <taxon>Dinophyceae</taxon>
        <taxon>Suessiales</taxon>
        <taxon>Symbiodiniaceae</taxon>
        <taxon>Durusdinium</taxon>
    </lineage>
</organism>
<keyword evidence="5" id="KW-0326">Glycosidase</keyword>
<protein>
    <submittedName>
        <fullName evidence="10">4-beta-glucanase</fullName>
    </submittedName>
</protein>
<evidence type="ECO:0000256" key="3">
    <source>
        <dbReference type="ARBA" id="ARBA00023001"/>
    </source>
</evidence>
<feature type="region of interest" description="Disordered" evidence="8">
    <location>
        <begin position="86"/>
        <end position="110"/>
    </location>
</feature>
<dbReference type="Proteomes" id="UP001642464">
    <property type="component" value="Unassembled WGS sequence"/>
</dbReference>